<feature type="domain" description="PABS" evidence="5">
    <location>
        <begin position="1"/>
        <end position="218"/>
    </location>
</feature>
<organism evidence="6 7">
    <name type="scientific">Leeia aquatica</name>
    <dbReference type="NCBI Taxonomy" id="2725557"/>
    <lineage>
        <taxon>Bacteria</taxon>
        <taxon>Pseudomonadati</taxon>
        <taxon>Pseudomonadota</taxon>
        <taxon>Betaproteobacteria</taxon>
        <taxon>Neisseriales</taxon>
        <taxon>Leeiaceae</taxon>
        <taxon>Leeia</taxon>
    </lineage>
</organism>
<dbReference type="Proteomes" id="UP000587991">
    <property type="component" value="Unassembled WGS sequence"/>
</dbReference>
<accession>A0A847SC72</accession>
<dbReference type="AlphaFoldDB" id="A0A847SC72"/>
<evidence type="ECO:0000313" key="7">
    <source>
        <dbReference type="Proteomes" id="UP000587991"/>
    </source>
</evidence>
<gene>
    <name evidence="6" type="ORF">HF682_07980</name>
</gene>
<dbReference type="InterPro" id="IPR029063">
    <property type="entry name" value="SAM-dependent_MTases_sf"/>
</dbReference>
<evidence type="ECO:0000256" key="1">
    <source>
        <dbReference type="ARBA" id="ARBA00007867"/>
    </source>
</evidence>
<dbReference type="Pfam" id="PF01564">
    <property type="entry name" value="Spermine_synth"/>
    <property type="match status" value="1"/>
</dbReference>
<dbReference type="RefSeq" id="WP_168876649.1">
    <property type="nucleotide sequence ID" value="NZ_JABAIM010000001.1"/>
</dbReference>
<comment type="caution">
    <text evidence="6">The sequence shown here is derived from an EMBL/GenBank/DDBJ whole genome shotgun (WGS) entry which is preliminary data.</text>
</comment>
<proteinExistence type="inferred from homology"/>
<dbReference type="PANTHER" id="PTHR43317">
    <property type="entry name" value="THERMOSPERMINE SYNTHASE ACAULIS5"/>
    <property type="match status" value="1"/>
</dbReference>
<dbReference type="PANTHER" id="PTHR43317:SF1">
    <property type="entry name" value="THERMOSPERMINE SYNTHASE ACAULIS5"/>
    <property type="match status" value="1"/>
</dbReference>
<keyword evidence="3 4" id="KW-0620">Polyamine biosynthesis</keyword>
<protein>
    <submittedName>
        <fullName evidence="6">Spermidine synthase</fullName>
    </submittedName>
</protein>
<evidence type="ECO:0000256" key="4">
    <source>
        <dbReference type="PROSITE-ProRule" id="PRU00354"/>
    </source>
</evidence>
<dbReference type="SUPFAM" id="SSF53335">
    <property type="entry name" value="S-adenosyl-L-methionine-dependent methyltransferases"/>
    <property type="match status" value="1"/>
</dbReference>
<dbReference type="EMBL" id="JABAIM010000001">
    <property type="protein sequence ID" value="NLR75096.1"/>
    <property type="molecule type" value="Genomic_DNA"/>
</dbReference>
<dbReference type="GO" id="GO:0016740">
    <property type="term" value="F:transferase activity"/>
    <property type="evidence" value="ECO:0007669"/>
    <property type="project" value="UniProtKB-UniRule"/>
</dbReference>
<name>A0A847SC72_9NEIS</name>
<keyword evidence="7" id="KW-1185">Reference proteome</keyword>
<evidence type="ECO:0000256" key="3">
    <source>
        <dbReference type="ARBA" id="ARBA00023115"/>
    </source>
</evidence>
<dbReference type="PROSITE" id="PS51006">
    <property type="entry name" value="PABS_2"/>
    <property type="match status" value="1"/>
</dbReference>
<dbReference type="CDD" id="cd02440">
    <property type="entry name" value="AdoMet_MTases"/>
    <property type="match status" value="1"/>
</dbReference>
<dbReference type="InterPro" id="IPR030374">
    <property type="entry name" value="PABS"/>
</dbReference>
<feature type="active site" description="Proton acceptor" evidence="4">
    <location>
        <position position="141"/>
    </location>
</feature>
<keyword evidence="2 4" id="KW-0808">Transferase</keyword>
<reference evidence="6 7" key="1">
    <citation type="submission" date="2020-04" db="EMBL/GenBank/DDBJ databases">
        <title>Draft genome of Leeia sp. IMCC25680.</title>
        <authorList>
            <person name="Song J."/>
            <person name="Cho J.-C."/>
        </authorList>
    </citation>
    <scope>NUCLEOTIDE SEQUENCE [LARGE SCALE GENOMIC DNA]</scope>
    <source>
        <strain evidence="6 7">IMCC25680</strain>
    </source>
</reference>
<evidence type="ECO:0000256" key="2">
    <source>
        <dbReference type="ARBA" id="ARBA00022679"/>
    </source>
</evidence>
<evidence type="ECO:0000313" key="6">
    <source>
        <dbReference type="EMBL" id="NLR75096.1"/>
    </source>
</evidence>
<dbReference type="Gene3D" id="3.40.50.150">
    <property type="entry name" value="Vaccinia Virus protein VP39"/>
    <property type="match status" value="1"/>
</dbReference>
<evidence type="ECO:0000259" key="5">
    <source>
        <dbReference type="PROSITE" id="PS51006"/>
    </source>
</evidence>
<sequence length="260" mass="29391">MSWFKRRQRGGQDEVAINVSEKGGVRYLHLGSETVQSAMRLSDPFALELPYTHCMMSFLLFNDRPRRVTVLGLGGASLPKFMYKHLPDTVIENVELHPEVVAVAHSQFMLPLDAERLPVHVGDGGTFVAGLENHSDVIMVDGFGSHQLAENLCSEAFYQAAHRALTTNGIMVVNLWRASPQFQMLVERINVIFDRRILLLPDFKHGNTIVLAFRRGQNDPGWKALYELAETLEDSFGLPMQDMTARLRHENLHTERALLI</sequence>
<dbReference type="GO" id="GO:0006596">
    <property type="term" value="P:polyamine biosynthetic process"/>
    <property type="evidence" value="ECO:0007669"/>
    <property type="project" value="UniProtKB-UniRule"/>
</dbReference>
<comment type="similarity">
    <text evidence="1">Belongs to the spermidine/spermine synthase family.</text>
</comment>